<protein>
    <submittedName>
        <fullName evidence="2">Uncharacterized protein</fullName>
    </submittedName>
</protein>
<proteinExistence type="predicted"/>
<dbReference type="Proteomes" id="UP001323617">
    <property type="component" value="Unassembled WGS sequence"/>
</dbReference>
<comment type="caution">
    <text evidence="2">The sequence shown here is derived from an EMBL/GenBank/DDBJ whole genome shotgun (WGS) entry which is preliminary data.</text>
</comment>
<evidence type="ECO:0000313" key="2">
    <source>
        <dbReference type="EMBL" id="KAK4679909.1"/>
    </source>
</evidence>
<feature type="compositionally biased region" description="Polar residues" evidence="1">
    <location>
        <begin position="39"/>
        <end position="60"/>
    </location>
</feature>
<dbReference type="RefSeq" id="XP_062803379.1">
    <property type="nucleotide sequence ID" value="XM_062940273.1"/>
</dbReference>
<keyword evidence="3" id="KW-1185">Reference proteome</keyword>
<sequence length="307" mass="34222">MSGYLGQGSSSRYDDEDFTCAELSNTYDDDYNPFPLSYGSGSFSTESYNERSYLTPGNSSRRQRHYATPVRSTQRVQQMSPQSYGTSLSKPQPALQAPERIGDTSSVQPVQEAPKQTCETSTMGAPIMTGERTECPVHPTAEQYATYYKFNTANDQTWDVDSTGQRIPPKREHIGYKKDKYRAKTTSDMTDWVLPWRTLPSGSALLRTPVPTPGLHYTTTPAAFSYGQGAYEARARYEAQPEYDAQGVAMNTSGYNQGPYLVSACPEKPFATTYEGEEATDAPQKAQFGHTGQNTVYSMWRSYPDSR</sequence>
<evidence type="ECO:0000256" key="1">
    <source>
        <dbReference type="SAM" id="MobiDB-lite"/>
    </source>
</evidence>
<organism evidence="2 3">
    <name type="scientific">Podospora pseudoanserina</name>
    <dbReference type="NCBI Taxonomy" id="2609844"/>
    <lineage>
        <taxon>Eukaryota</taxon>
        <taxon>Fungi</taxon>
        <taxon>Dikarya</taxon>
        <taxon>Ascomycota</taxon>
        <taxon>Pezizomycotina</taxon>
        <taxon>Sordariomycetes</taxon>
        <taxon>Sordariomycetidae</taxon>
        <taxon>Sordariales</taxon>
        <taxon>Podosporaceae</taxon>
        <taxon>Podospora</taxon>
    </lineage>
</organism>
<feature type="region of interest" description="Disordered" evidence="1">
    <location>
        <begin position="24"/>
        <end position="98"/>
    </location>
</feature>
<feature type="compositionally biased region" description="Polar residues" evidence="1">
    <location>
        <begin position="70"/>
        <end position="90"/>
    </location>
</feature>
<reference evidence="2 3" key="1">
    <citation type="journal article" date="2023" name="bioRxiv">
        <title>High-quality genome assemblies of four members of thePodospora anserinaspecies complex.</title>
        <authorList>
            <person name="Ament-Velasquez S.L."/>
            <person name="Vogan A.A."/>
            <person name="Wallerman O."/>
            <person name="Hartmann F."/>
            <person name="Gautier V."/>
            <person name="Silar P."/>
            <person name="Giraud T."/>
            <person name="Johannesson H."/>
        </authorList>
    </citation>
    <scope>NUCLEOTIDE SEQUENCE [LARGE SCALE GENOMIC DNA]</scope>
    <source>
        <strain evidence="2 3">CBS 124.78</strain>
    </source>
</reference>
<name>A0ABR0IIB2_9PEZI</name>
<dbReference type="EMBL" id="JAFFHC010000002">
    <property type="protein sequence ID" value="KAK4679909.1"/>
    <property type="molecule type" value="Genomic_DNA"/>
</dbReference>
<evidence type="ECO:0000313" key="3">
    <source>
        <dbReference type="Proteomes" id="UP001323617"/>
    </source>
</evidence>
<accession>A0ABR0IIB2</accession>
<gene>
    <name evidence="2" type="ORF">QC764_0039580</name>
</gene>
<dbReference type="GeneID" id="87960806"/>